<keyword evidence="14" id="KW-1185">Reference proteome</keyword>
<dbReference type="GO" id="GO:0000472">
    <property type="term" value="P:endonucleolytic cleavage to generate mature 5'-end of SSU-rRNA from (SSU-rRNA, 5.8S rRNA, LSU-rRNA)"/>
    <property type="evidence" value="ECO:0007669"/>
    <property type="project" value="EnsemblFungi"/>
</dbReference>
<comment type="similarity">
    <text evidence="2">Belongs to the RRM MRD1 family.</text>
</comment>
<dbReference type="InterPro" id="IPR000504">
    <property type="entry name" value="RRM_dom"/>
</dbReference>
<dbReference type="GO" id="GO:0030686">
    <property type="term" value="C:90S preribosome"/>
    <property type="evidence" value="ECO:0007669"/>
    <property type="project" value="EnsemblFungi"/>
</dbReference>
<evidence type="ECO:0000256" key="8">
    <source>
        <dbReference type="ARBA" id="ARBA00023274"/>
    </source>
</evidence>
<dbReference type="InterPro" id="IPR035979">
    <property type="entry name" value="RBD_domain_sf"/>
</dbReference>
<dbReference type="EMBL" id="KE651168">
    <property type="protein sequence ID" value="EEB06131.2"/>
    <property type="molecule type" value="Genomic_DNA"/>
</dbReference>
<dbReference type="HOGENOM" id="CLU_008479_0_0_1"/>
<evidence type="ECO:0000256" key="3">
    <source>
        <dbReference type="ARBA" id="ARBA00013428"/>
    </source>
</evidence>
<evidence type="ECO:0000256" key="2">
    <source>
        <dbReference type="ARBA" id="ARBA00008033"/>
    </source>
</evidence>
<dbReference type="GO" id="GO:0000480">
    <property type="term" value="P:endonucleolytic cleavage in 5'-ETS of tricistronic rRNA transcript (SSU-rRNA, 5.8S rRNA, LSU-rRNA)"/>
    <property type="evidence" value="ECO:0007669"/>
    <property type="project" value="EnsemblFungi"/>
</dbReference>
<evidence type="ECO:0000256" key="7">
    <source>
        <dbReference type="ARBA" id="ARBA00023242"/>
    </source>
</evidence>
<comment type="subcellular location">
    <subcellularLocation>
        <location evidence="1">Nucleus</location>
    </subcellularLocation>
</comment>
<dbReference type="OMA" id="THFMGRR"/>
<feature type="region of interest" description="Disordered" evidence="10">
    <location>
        <begin position="89"/>
        <end position="108"/>
    </location>
</feature>
<feature type="region of interest" description="Disordered" evidence="10">
    <location>
        <begin position="118"/>
        <end position="139"/>
    </location>
</feature>
<feature type="domain" description="RRM" evidence="11">
    <location>
        <begin position="470"/>
        <end position="542"/>
    </location>
</feature>
<evidence type="ECO:0000256" key="5">
    <source>
        <dbReference type="ARBA" id="ARBA00022737"/>
    </source>
</evidence>
<dbReference type="JaponicusDB" id="SJAG_01169">
    <property type="gene designation" value="mrd1"/>
</dbReference>
<feature type="domain" description="RRM" evidence="11">
    <location>
        <begin position="287"/>
        <end position="365"/>
    </location>
</feature>
<keyword evidence="4" id="KW-0698">rRNA processing</keyword>
<keyword evidence="8" id="KW-0687">Ribonucleoprotein</keyword>
<name>B6JZY1_SCHJY</name>
<evidence type="ECO:0000313" key="12">
    <source>
        <dbReference type="EMBL" id="EEB06131.2"/>
    </source>
</evidence>
<evidence type="ECO:0000256" key="9">
    <source>
        <dbReference type="PROSITE-ProRule" id="PRU00176"/>
    </source>
</evidence>
<dbReference type="SMART" id="SM00361">
    <property type="entry name" value="RRM_1"/>
    <property type="match status" value="1"/>
</dbReference>
<feature type="region of interest" description="Disordered" evidence="10">
    <location>
        <begin position="156"/>
        <end position="175"/>
    </location>
</feature>
<dbReference type="GO" id="GO:0042134">
    <property type="term" value="F:rRNA primary transcript binding"/>
    <property type="evidence" value="ECO:0007669"/>
    <property type="project" value="EnsemblFungi"/>
</dbReference>
<dbReference type="OrthoDB" id="439639at2759"/>
<dbReference type="FunFam" id="3.30.70.330:FF:000247">
    <property type="entry name" value="Multiple RNA-binding domain-containing protein 1"/>
    <property type="match status" value="1"/>
</dbReference>
<dbReference type="PANTHER" id="PTHR48039:SF5">
    <property type="entry name" value="RNA-BINDING PROTEIN 28"/>
    <property type="match status" value="1"/>
</dbReference>
<evidence type="ECO:0000256" key="6">
    <source>
        <dbReference type="ARBA" id="ARBA00022884"/>
    </source>
</evidence>
<evidence type="ECO:0000313" key="13">
    <source>
        <dbReference type="JaponicusDB" id="SJAG_01169"/>
    </source>
</evidence>
<dbReference type="CDD" id="cd12570">
    <property type="entry name" value="RRM5_MRD1"/>
    <property type="match status" value="1"/>
</dbReference>
<dbReference type="SUPFAM" id="SSF54928">
    <property type="entry name" value="RNA-binding domain, RBD"/>
    <property type="match status" value="3"/>
</dbReference>
<dbReference type="SMART" id="SM00360">
    <property type="entry name" value="RRM"/>
    <property type="match status" value="5"/>
</dbReference>
<evidence type="ECO:0000313" key="14">
    <source>
        <dbReference type="Proteomes" id="UP000001744"/>
    </source>
</evidence>
<feature type="region of interest" description="Disordered" evidence="10">
    <location>
        <begin position="254"/>
        <end position="277"/>
    </location>
</feature>
<dbReference type="Gene3D" id="3.30.70.330">
    <property type="match status" value="5"/>
</dbReference>
<dbReference type="AlphaFoldDB" id="B6JZY1"/>
<dbReference type="PROSITE" id="PS50102">
    <property type="entry name" value="RRM"/>
    <property type="match status" value="5"/>
</dbReference>
<keyword evidence="6 9" id="KW-0694">RNA-binding</keyword>
<dbReference type="RefSeq" id="XP_002172424.2">
    <property type="nucleotide sequence ID" value="XM_002172388.2"/>
</dbReference>
<accession>B6JZY1</accession>
<dbReference type="InterPro" id="IPR051945">
    <property type="entry name" value="RRM_MRD1_RNA_proc_ribogen"/>
</dbReference>
<feature type="domain" description="RRM" evidence="11">
    <location>
        <begin position="2"/>
        <end position="83"/>
    </location>
</feature>
<dbReference type="PANTHER" id="PTHR48039">
    <property type="entry name" value="RNA-BINDING MOTIF PROTEIN 14B"/>
    <property type="match status" value="1"/>
</dbReference>
<feature type="domain" description="RRM" evidence="11">
    <location>
        <begin position="586"/>
        <end position="668"/>
    </location>
</feature>
<dbReference type="GO" id="GO:0005730">
    <property type="term" value="C:nucleolus"/>
    <property type="evidence" value="ECO:0000318"/>
    <property type="project" value="GO_Central"/>
</dbReference>
<evidence type="ECO:0000259" key="11">
    <source>
        <dbReference type="PROSITE" id="PS50102"/>
    </source>
</evidence>
<protein>
    <recommendedName>
        <fullName evidence="3">Multiple RNA-binding domain-containing protein 1</fullName>
    </recommendedName>
</protein>
<dbReference type="FunFam" id="3.30.70.330:FF:000459">
    <property type="entry name" value="Multiple RNA-binding domain-containing protein 1"/>
    <property type="match status" value="1"/>
</dbReference>
<dbReference type="InterPro" id="IPR034482">
    <property type="entry name" value="Mrd1_RRM3"/>
</dbReference>
<gene>
    <name evidence="13" type="primary">mrd1</name>
    <name evidence="12" type="ORF">SJAG_01169</name>
</gene>
<evidence type="ECO:0000256" key="1">
    <source>
        <dbReference type="ARBA" id="ARBA00004123"/>
    </source>
</evidence>
<feature type="compositionally biased region" description="Basic and acidic residues" evidence="10">
    <location>
        <begin position="256"/>
        <end position="277"/>
    </location>
</feature>
<dbReference type="GO" id="GO:0032040">
    <property type="term" value="C:small-subunit processome"/>
    <property type="evidence" value="ECO:0007669"/>
    <property type="project" value="EnsemblFungi"/>
</dbReference>
<evidence type="ECO:0000256" key="10">
    <source>
        <dbReference type="SAM" id="MobiDB-lite"/>
    </source>
</evidence>
<dbReference type="Pfam" id="PF00076">
    <property type="entry name" value="RRM_1"/>
    <property type="match status" value="5"/>
</dbReference>
<keyword evidence="7" id="KW-0539">Nucleus</keyword>
<dbReference type="InterPro" id="IPR003954">
    <property type="entry name" value="RRM_euk-type"/>
</dbReference>
<reference evidence="12 14" key="1">
    <citation type="journal article" date="2011" name="Science">
        <title>Comparative functional genomics of the fission yeasts.</title>
        <authorList>
            <person name="Rhind N."/>
            <person name="Chen Z."/>
            <person name="Yassour M."/>
            <person name="Thompson D.A."/>
            <person name="Haas B.J."/>
            <person name="Habib N."/>
            <person name="Wapinski I."/>
            <person name="Roy S."/>
            <person name="Lin M.F."/>
            <person name="Heiman D.I."/>
            <person name="Young S.K."/>
            <person name="Furuya K."/>
            <person name="Guo Y."/>
            <person name="Pidoux A."/>
            <person name="Chen H.M."/>
            <person name="Robbertse B."/>
            <person name="Goldberg J.M."/>
            <person name="Aoki K."/>
            <person name="Bayne E.H."/>
            <person name="Berlin A.M."/>
            <person name="Desjardins C.A."/>
            <person name="Dobbs E."/>
            <person name="Dukaj L."/>
            <person name="Fan L."/>
            <person name="FitzGerald M.G."/>
            <person name="French C."/>
            <person name="Gujja S."/>
            <person name="Hansen K."/>
            <person name="Keifenheim D."/>
            <person name="Levin J.Z."/>
            <person name="Mosher R.A."/>
            <person name="Mueller C.A."/>
            <person name="Pfiffner J."/>
            <person name="Priest M."/>
            <person name="Russ C."/>
            <person name="Smialowska A."/>
            <person name="Swoboda P."/>
            <person name="Sykes S.M."/>
            <person name="Vaughn M."/>
            <person name="Vengrova S."/>
            <person name="Yoder R."/>
            <person name="Zeng Q."/>
            <person name="Allshire R."/>
            <person name="Baulcombe D."/>
            <person name="Birren B.W."/>
            <person name="Brown W."/>
            <person name="Ekwall K."/>
            <person name="Kellis M."/>
            <person name="Leatherwood J."/>
            <person name="Levin H."/>
            <person name="Margalit H."/>
            <person name="Martienssen R."/>
            <person name="Nieduszynski C.A."/>
            <person name="Spatafora J.W."/>
            <person name="Friedman N."/>
            <person name="Dalgaard J.Z."/>
            <person name="Baumann P."/>
            <person name="Niki H."/>
            <person name="Regev A."/>
            <person name="Nusbaum C."/>
        </authorList>
    </citation>
    <scope>NUCLEOTIDE SEQUENCE [LARGE SCALE GENOMIC DNA]</scope>
    <source>
        <strain evidence="14">yFS275 / FY16936</strain>
    </source>
</reference>
<dbReference type="GO" id="GO:0000447">
    <property type="term" value="P:endonucleolytic cleavage in ITS1 to separate SSU-rRNA from 5.8S rRNA and LSU-rRNA from tricistronic rRNA transcript (SSU-rRNA, 5.8S rRNA, LSU-rRNA)"/>
    <property type="evidence" value="ECO:0007669"/>
    <property type="project" value="EnsemblFungi"/>
</dbReference>
<dbReference type="InterPro" id="IPR012677">
    <property type="entry name" value="Nucleotide-bd_a/b_plait_sf"/>
</dbReference>
<dbReference type="CDD" id="cd12565">
    <property type="entry name" value="RRM1_MRD1"/>
    <property type="match status" value="1"/>
</dbReference>
<feature type="domain" description="RRM" evidence="11">
    <location>
        <begin position="688"/>
        <end position="765"/>
    </location>
</feature>
<dbReference type="STRING" id="402676.B6JZY1"/>
<sequence length="804" mass="89935">MSRIIVKNLPAFFDEEKIKQHFTSQSGYNGEITDVKLAKLRDGTSRRFAFLGFKNSEDAQDAVKFFNKTFVCTSKLDVQLAFDPRTADQRIKPKSKHSRVNVEQRQKKREEELLLAQRAADQKEKAEKKNKRKHGEAEVKDETKFQEFLSVSKSLSTSRSWDNGTPLVGETQQEQTAADVRAFEEEDDDEYQELPALKRRATEATVMTSNTTAPAASNLTDDEWLRLHRTRIKEQATEDHADPEAEDMLVDDAAEETTKKQEEQVVEEEPRVPTEEEKAIEQISESKRLFLRNLTYSCQEDDIVELFQDYGALEQVHVPVDKKTNAPKGFAYVEFKNKDDAIRAYQDLDGLAFQGRLLHILPAKSRTNIMQDEQAFHKLPLKKQRELKRKLAASASTFSWNTLYMGSDAVVSSLASRLGVKKADILNPTSSDAAVKQAMAETHVIQETKNFFEEHGVDLEAFKNSQRSDSVILAKNFPYGTTAEELAEMFGEFGELGRVLIPPAGTIAIIEFLNTPDARQAFAKLAYKRIKGSVLYLEKAPKNVFNTAVAKKAGKPEVVQKIDGISTENKAAVDEAVTEPADGETSTLFVKNISFSTSQTDFQRIFASLNGFLSAVIRAKPSKRPGQLMSMGFGFVEFRSKEDAVTAMNAMQGFLLDGHKLEIKLSHKGADAAAETRKADEKRHVKGTKILIKNLPFEATKKDVVSLFGAYGQLRSVRVPKKFDRTARGFAFAEFVTAREAENAMKALKHTHLLGRHLVLQYASTAGLDDMESAMEKAAAQITAEANAPLKHGKRLIEAGSKEE</sequence>
<dbReference type="CDD" id="cd12568">
    <property type="entry name" value="RRM3_MRD1"/>
    <property type="match status" value="1"/>
</dbReference>
<dbReference type="GeneID" id="7047428"/>
<proteinExistence type="inferred from homology"/>
<dbReference type="eggNOG" id="KOG0110">
    <property type="taxonomic scope" value="Eukaryota"/>
</dbReference>
<evidence type="ECO:0000256" key="4">
    <source>
        <dbReference type="ARBA" id="ARBA00022552"/>
    </source>
</evidence>
<dbReference type="Proteomes" id="UP000001744">
    <property type="component" value="Unassembled WGS sequence"/>
</dbReference>
<dbReference type="VEuPathDB" id="FungiDB:SJAG_01169"/>
<organism evidence="12 14">
    <name type="scientific">Schizosaccharomyces japonicus (strain yFS275 / FY16936)</name>
    <name type="common">Fission yeast</name>
    <dbReference type="NCBI Taxonomy" id="402676"/>
    <lineage>
        <taxon>Eukaryota</taxon>
        <taxon>Fungi</taxon>
        <taxon>Dikarya</taxon>
        <taxon>Ascomycota</taxon>
        <taxon>Taphrinomycotina</taxon>
        <taxon>Schizosaccharomycetes</taxon>
        <taxon>Schizosaccharomycetales</taxon>
        <taxon>Schizosaccharomycetaceae</taxon>
        <taxon>Schizosaccharomyces</taxon>
    </lineage>
</organism>
<keyword evidence="5" id="KW-0677">Repeat</keyword>
<dbReference type="GO" id="GO:0034462">
    <property type="term" value="P:small-subunit processome assembly"/>
    <property type="evidence" value="ECO:0007669"/>
    <property type="project" value="EnsemblFungi"/>
</dbReference>